<evidence type="ECO:0000259" key="3">
    <source>
        <dbReference type="SMART" id="SM00853"/>
    </source>
</evidence>
<dbReference type="InterPro" id="IPR036890">
    <property type="entry name" value="HATPase_C_sf"/>
</dbReference>
<comment type="similarity">
    <text evidence="1">Belongs to the DNA mismatch repair MutL/HexB family.</text>
</comment>
<dbReference type="InterPro" id="IPR042120">
    <property type="entry name" value="MutL_C_dimsub"/>
</dbReference>
<gene>
    <name evidence="4" type="ORF">PG996_003921</name>
</gene>
<keyword evidence="5" id="KW-1185">Reference proteome</keyword>
<feature type="region of interest" description="Disordered" evidence="2">
    <location>
        <begin position="415"/>
        <end position="456"/>
    </location>
</feature>
<dbReference type="EMBL" id="JAQQWM010000002">
    <property type="protein sequence ID" value="KAK8077751.1"/>
    <property type="molecule type" value="Genomic_DNA"/>
</dbReference>
<dbReference type="SMART" id="SM00853">
    <property type="entry name" value="MutL_C"/>
    <property type="match status" value="1"/>
</dbReference>
<dbReference type="Gene3D" id="3.30.565.10">
    <property type="entry name" value="Histidine kinase-like ATPase, C-terminal domain"/>
    <property type="match status" value="1"/>
</dbReference>
<dbReference type="PANTHER" id="PTHR10073">
    <property type="entry name" value="DNA MISMATCH REPAIR PROTEIN MLH, PMS, MUTL"/>
    <property type="match status" value="1"/>
</dbReference>
<evidence type="ECO:0000313" key="5">
    <source>
        <dbReference type="Proteomes" id="UP001446871"/>
    </source>
</evidence>
<evidence type="ECO:0000313" key="4">
    <source>
        <dbReference type="EMBL" id="KAK8077751.1"/>
    </source>
</evidence>
<feature type="domain" description="MutL C-terminal dimerisation" evidence="3">
    <location>
        <begin position="707"/>
        <end position="919"/>
    </location>
</feature>
<feature type="compositionally biased region" description="Polar residues" evidence="2">
    <location>
        <begin position="547"/>
        <end position="566"/>
    </location>
</feature>
<name>A0ABR1W5D2_9PEZI</name>
<reference evidence="4 5" key="1">
    <citation type="submission" date="2023-01" db="EMBL/GenBank/DDBJ databases">
        <title>Analysis of 21 Apiospora genomes using comparative genomics revels a genus with tremendous synthesis potential of carbohydrate active enzymes and secondary metabolites.</title>
        <authorList>
            <person name="Sorensen T."/>
        </authorList>
    </citation>
    <scope>NUCLEOTIDE SEQUENCE [LARGE SCALE GENOMIC DNA]</scope>
    <source>
        <strain evidence="4 5">CBS 83171</strain>
    </source>
</reference>
<comment type="caution">
    <text evidence="4">The sequence shown here is derived from an EMBL/GenBank/DDBJ whole genome shotgun (WGS) entry which is preliminary data.</text>
</comment>
<dbReference type="InterPro" id="IPR014790">
    <property type="entry name" value="MutL_C"/>
</dbReference>
<dbReference type="Proteomes" id="UP001446871">
    <property type="component" value="Unassembled WGS sequence"/>
</dbReference>
<dbReference type="InterPro" id="IPR038973">
    <property type="entry name" value="MutL/Mlh/Pms-like"/>
</dbReference>
<evidence type="ECO:0000256" key="2">
    <source>
        <dbReference type="SAM" id="MobiDB-lite"/>
    </source>
</evidence>
<proteinExistence type="inferred from homology"/>
<evidence type="ECO:0000256" key="1">
    <source>
        <dbReference type="ARBA" id="ARBA00006082"/>
    </source>
</evidence>
<dbReference type="Gene3D" id="3.30.1540.20">
    <property type="entry name" value="MutL, C-terminal domain, dimerisation subdomain"/>
    <property type="match status" value="1"/>
</dbReference>
<dbReference type="InterPro" id="IPR037198">
    <property type="entry name" value="MutL_C_sf"/>
</dbReference>
<protein>
    <recommendedName>
        <fullName evidence="3">MutL C-terminal dimerisation domain-containing protein</fullName>
    </recommendedName>
</protein>
<dbReference type="SUPFAM" id="SSF118116">
    <property type="entry name" value="DNA mismatch repair protein MutL"/>
    <property type="match status" value="1"/>
</dbReference>
<feature type="compositionally biased region" description="Low complexity" evidence="2">
    <location>
        <begin position="509"/>
        <end position="538"/>
    </location>
</feature>
<sequence>MSIKLLPPDVADQIRSSITITSLNDAVCGLVKNSLDAKATKITIVVDYSRGNCTVEDNGEGIPPAEFRDGGGGLGKPHCTSRFPPLTDLHGRSGTFLASLAALSLLSITSLHHGHYSQNTVKIHKSEVIARHTPSLPDQKRLSSGQGTRVTVRDLFGSMPVRVKQRAINAEKGQYSRDWDRLRYTLASLALPWPNPVGISAHDSSRQQSIAIRSNGTPVQDASDRGRRSQLVSHISRVLNTAGLSEEVSPESWVALKASASGIQVTGAVCLVPVATKRMQFISIGVQPLLIEHNSNILYDEINKVFYNSSFGDQEEFVDLGEAEQDRRTKDRRFKTDGYTNRELRGKRGVDRWPMFYLMIRLGNSVNSVQDVEGFLNEGRRDLETTVDIVRAVVTEFLRRHHFCPIRVKPLQSSLTGSSLSEKAKTSPKKNNCRVVTSSRTSQANDHGAEIGSQPTIGDLATTRLHLHTVHNRSESIFSGFTGFKSGRQVAIQSKTTDLKNAEARPGLQPSRSTTSDSRTQRTDPPLLDSSGSLLRPPFLDTEFADDTSSNVRSLACQPQQHSTGPAATDEDDYILWTNPMTKQKSAVYSRTGFIIPPGDQSEKHHAVWTKPLRILTTRSMQPRQSQTNEKTDTWVADLLSHWRNPIFEATEAPIPAASISSGFPSSFNDARSKSIQGCQFKQDSSLASLADVEGRVSKEALRGARVISQVDQKFIFAKIPLQHKPPHGTMYTENAPSLLVMVDQHAADERCRVEALMEDYFDTETPGTSQGLVARTKLLDQALQFEITAQERTLFKRYAPLGKHWGIIYEISPSSTAESRDRSQHQPSLKVTRLPPAIIERCRLEPRLLIDLLRKEIWYHSEHDNSWSVQSYLQGSQQNDGLGQDLHWLARFHRCPQGILDMINSRACRSAIMFNDLLSLDDCKSLLKRLVDCALPFQCAHGRPSMVPLIDMGNPVLRADEAGSDRSFGKQFKCWKAGKQTGA</sequence>
<accession>A0ABR1W5D2</accession>
<feature type="compositionally biased region" description="Polar residues" evidence="2">
    <location>
        <begin position="434"/>
        <end position="445"/>
    </location>
</feature>
<dbReference type="SUPFAM" id="SSF55874">
    <property type="entry name" value="ATPase domain of HSP90 chaperone/DNA topoisomerase II/histidine kinase"/>
    <property type="match status" value="1"/>
</dbReference>
<organism evidence="4 5">
    <name type="scientific">Apiospora saccharicola</name>
    <dbReference type="NCBI Taxonomy" id="335842"/>
    <lineage>
        <taxon>Eukaryota</taxon>
        <taxon>Fungi</taxon>
        <taxon>Dikarya</taxon>
        <taxon>Ascomycota</taxon>
        <taxon>Pezizomycotina</taxon>
        <taxon>Sordariomycetes</taxon>
        <taxon>Xylariomycetidae</taxon>
        <taxon>Amphisphaeriales</taxon>
        <taxon>Apiosporaceae</taxon>
        <taxon>Apiospora</taxon>
    </lineage>
</organism>
<feature type="region of interest" description="Disordered" evidence="2">
    <location>
        <begin position="497"/>
        <end position="569"/>
    </location>
</feature>
<dbReference type="Pfam" id="PF13589">
    <property type="entry name" value="HATPase_c_3"/>
    <property type="match status" value="1"/>
</dbReference>
<dbReference type="PANTHER" id="PTHR10073:SF47">
    <property type="entry name" value="DNA MISMATCH REPAIR PROTEIN MLH3"/>
    <property type="match status" value="1"/>
</dbReference>